<dbReference type="PROSITE" id="PS50053">
    <property type="entry name" value="UBIQUITIN_2"/>
    <property type="match status" value="1"/>
</dbReference>
<dbReference type="InterPro" id="IPR021109">
    <property type="entry name" value="Peptidase_aspartic_dom_sf"/>
</dbReference>
<dbReference type="EMBL" id="CAJPDT010000062">
    <property type="protein sequence ID" value="CAF9931663.1"/>
    <property type="molecule type" value="Genomic_DNA"/>
</dbReference>
<gene>
    <name evidence="15" type="primary">DDI1</name>
    <name evidence="15" type="ORF">IMSHALPRED_008682</name>
</gene>
<dbReference type="GO" id="GO:0005737">
    <property type="term" value="C:cytoplasm"/>
    <property type="evidence" value="ECO:0007669"/>
    <property type="project" value="UniProtKB-SubCell"/>
</dbReference>
<accession>A0A8H3G1Y0</accession>
<evidence type="ECO:0000256" key="3">
    <source>
        <dbReference type="ARBA" id="ARBA00009136"/>
    </source>
</evidence>
<evidence type="ECO:0000256" key="10">
    <source>
        <dbReference type="ARBA" id="ARBA00022801"/>
    </source>
</evidence>
<name>A0A8H3G1Y0_9LECA</name>
<keyword evidence="6" id="KW-0813">Transport</keyword>
<dbReference type="SMART" id="SM00165">
    <property type="entry name" value="UBA"/>
    <property type="match status" value="1"/>
</dbReference>
<dbReference type="OrthoDB" id="1047367at2759"/>
<dbReference type="CDD" id="cd01796">
    <property type="entry name" value="Ubl_Ddi1_like"/>
    <property type="match status" value="1"/>
</dbReference>
<dbReference type="AlphaFoldDB" id="A0A8H3G1Y0"/>
<dbReference type="InterPro" id="IPR019103">
    <property type="entry name" value="Peptidase_aspartic_DDI1-type"/>
</dbReference>
<dbReference type="CDD" id="cd14309">
    <property type="entry name" value="UBA_scDdi1_like"/>
    <property type="match status" value="1"/>
</dbReference>
<dbReference type="GO" id="GO:0004190">
    <property type="term" value="F:aspartic-type endopeptidase activity"/>
    <property type="evidence" value="ECO:0007669"/>
    <property type="project" value="UniProtKB-KW"/>
</dbReference>
<evidence type="ECO:0000313" key="15">
    <source>
        <dbReference type="EMBL" id="CAF9931663.1"/>
    </source>
</evidence>
<evidence type="ECO:0000313" key="16">
    <source>
        <dbReference type="Proteomes" id="UP000664534"/>
    </source>
</evidence>
<protein>
    <recommendedName>
        <fullName evidence="5">DNA damage-inducible protein 1</fullName>
    </recommendedName>
</protein>
<dbReference type="InterPro" id="IPR009060">
    <property type="entry name" value="UBA-like_sf"/>
</dbReference>
<proteinExistence type="inferred from homology"/>
<comment type="subunit">
    <text evidence="4">Binds ubiquitin and polyubiquitinated proteins.</text>
</comment>
<dbReference type="GO" id="GO:0015031">
    <property type="term" value="P:protein transport"/>
    <property type="evidence" value="ECO:0007669"/>
    <property type="project" value="UniProtKB-KW"/>
</dbReference>
<dbReference type="PANTHER" id="PTHR12917">
    <property type="entry name" value="ASPARTYL PROTEASE DDI-RELATED"/>
    <property type="match status" value="1"/>
</dbReference>
<evidence type="ECO:0000256" key="7">
    <source>
        <dbReference type="ARBA" id="ARBA00022490"/>
    </source>
</evidence>
<keyword evidence="9" id="KW-0064">Aspartyl protease</keyword>
<keyword evidence="11" id="KW-0653">Protein transport</keyword>
<organism evidence="15 16">
    <name type="scientific">Imshaugia aleurites</name>
    <dbReference type="NCBI Taxonomy" id="172621"/>
    <lineage>
        <taxon>Eukaryota</taxon>
        <taxon>Fungi</taxon>
        <taxon>Dikarya</taxon>
        <taxon>Ascomycota</taxon>
        <taxon>Pezizomycotina</taxon>
        <taxon>Lecanoromycetes</taxon>
        <taxon>OSLEUM clade</taxon>
        <taxon>Lecanoromycetidae</taxon>
        <taxon>Lecanorales</taxon>
        <taxon>Lecanorineae</taxon>
        <taxon>Parmeliaceae</taxon>
        <taxon>Imshaugia</taxon>
    </lineage>
</organism>
<dbReference type="SMART" id="SM00213">
    <property type="entry name" value="UBQ"/>
    <property type="match status" value="1"/>
</dbReference>
<comment type="subcellular location">
    <subcellularLocation>
        <location evidence="2">Cytoplasm</location>
    </subcellularLocation>
</comment>
<feature type="compositionally biased region" description="Polar residues" evidence="12">
    <location>
        <begin position="99"/>
        <end position="108"/>
    </location>
</feature>
<sequence length="461" mass="49449">MQVAAAASDAPTLIKSCRQITIAINTIDAPQVTLEQDFLTADVGPEMTIADLKGYIESETNISTAAQRIHYGNRELVDDSKTLQQCGMTEDSMLGVQVRNPQAPSEGSSRPVRAQRRGPAQAGSRQGAQTDPEMIRLQAMGNPNILATIKASDPELANAVQNPARFQQIFEEKLRQKVEMDAEIQRRNDLLSADPFNVDAQREIEEMIRQEGVIENLQNAMEHNPEVFARVHMLYIPVEVNQHKVKAFVDSGAQTTIMSPSCAEKCGIYRLLDKRYAGIARGVGTAKILGRVHSAIIKIGSSFLPCSFTVMEGKDVDLLLGLDMLKKHQACIDLQKGKLIIQGDEVNFLGEADIPKYEDVYKDEPTIEGPAGTRTGAISGTVTQGVSSAGASQAVAGGPSASAGSSSGPGSTQQGQSTTGPASFPKEDIEQLTNMGFTKQEAIHALEMAGGNVEMAAGLLL</sequence>
<evidence type="ECO:0000259" key="13">
    <source>
        <dbReference type="PROSITE" id="PS50030"/>
    </source>
</evidence>
<feature type="domain" description="UBA" evidence="13">
    <location>
        <begin position="423"/>
        <end position="461"/>
    </location>
</feature>
<evidence type="ECO:0000256" key="9">
    <source>
        <dbReference type="ARBA" id="ARBA00022750"/>
    </source>
</evidence>
<evidence type="ECO:0000256" key="11">
    <source>
        <dbReference type="ARBA" id="ARBA00022927"/>
    </source>
</evidence>
<evidence type="ECO:0000256" key="1">
    <source>
        <dbReference type="ARBA" id="ARBA00003231"/>
    </source>
</evidence>
<dbReference type="InterPro" id="IPR033882">
    <property type="entry name" value="DDI1_N"/>
</dbReference>
<dbReference type="CDD" id="cd05479">
    <property type="entry name" value="RP_DDI"/>
    <property type="match status" value="1"/>
</dbReference>
<dbReference type="InterPro" id="IPR057273">
    <property type="entry name" value="Ddi1/2_HDD"/>
</dbReference>
<feature type="domain" description="Ubiquitin-like" evidence="14">
    <location>
        <begin position="20"/>
        <end position="103"/>
    </location>
</feature>
<keyword evidence="10" id="KW-0378">Hydrolase</keyword>
<dbReference type="InterPro" id="IPR000626">
    <property type="entry name" value="Ubiquitin-like_dom"/>
</dbReference>
<dbReference type="SUPFAM" id="SSF46934">
    <property type="entry name" value="UBA-like"/>
    <property type="match status" value="1"/>
</dbReference>
<keyword evidence="8" id="KW-0645">Protease</keyword>
<dbReference type="Proteomes" id="UP000664534">
    <property type="component" value="Unassembled WGS sequence"/>
</dbReference>
<evidence type="ECO:0000256" key="8">
    <source>
        <dbReference type="ARBA" id="ARBA00022670"/>
    </source>
</evidence>
<dbReference type="PROSITE" id="PS50030">
    <property type="entry name" value="UBA"/>
    <property type="match status" value="1"/>
</dbReference>
<keyword evidence="16" id="KW-1185">Reference proteome</keyword>
<reference evidence="15" key="1">
    <citation type="submission" date="2021-03" db="EMBL/GenBank/DDBJ databases">
        <authorList>
            <person name="Tagirdzhanova G."/>
        </authorList>
    </citation>
    <scope>NUCLEOTIDE SEQUENCE</scope>
</reference>
<dbReference type="Gene3D" id="2.40.70.10">
    <property type="entry name" value="Acid Proteases"/>
    <property type="match status" value="1"/>
</dbReference>
<dbReference type="GO" id="GO:0006508">
    <property type="term" value="P:proteolysis"/>
    <property type="evidence" value="ECO:0007669"/>
    <property type="project" value="UniProtKB-KW"/>
</dbReference>
<evidence type="ECO:0000256" key="4">
    <source>
        <dbReference type="ARBA" id="ARBA00011128"/>
    </source>
</evidence>
<dbReference type="InterPro" id="IPR015940">
    <property type="entry name" value="UBA"/>
</dbReference>
<dbReference type="Pfam" id="PF24669">
    <property type="entry name" value="Ddi2_HDD"/>
    <property type="match status" value="1"/>
</dbReference>
<dbReference type="Pfam" id="PF00627">
    <property type="entry name" value="UBA"/>
    <property type="match status" value="1"/>
</dbReference>
<comment type="caution">
    <text evidence="15">The sequence shown here is derived from an EMBL/GenBank/DDBJ whole genome shotgun (WGS) entry which is preliminary data.</text>
</comment>
<comment type="function">
    <text evidence="1">Probable aspartic protease. May be involved in the regulation of exocytosis. Acts as a linker between the 19S proteasome and polyubiquitinated proteins via UBA domain interactions with ubiquitin for their subsequent degradation. Required for S-phase checkpoint control.</text>
</comment>
<dbReference type="Gene3D" id="1.10.8.10">
    <property type="entry name" value="DNA helicase RuvA subunit, C-terminal domain"/>
    <property type="match status" value="1"/>
</dbReference>
<dbReference type="SUPFAM" id="SSF50630">
    <property type="entry name" value="Acid proteases"/>
    <property type="match status" value="1"/>
</dbReference>
<evidence type="ECO:0000256" key="5">
    <source>
        <dbReference type="ARBA" id="ARBA00021491"/>
    </source>
</evidence>
<feature type="region of interest" description="Disordered" evidence="12">
    <location>
        <begin position="94"/>
        <end position="132"/>
    </location>
</feature>
<dbReference type="SUPFAM" id="SSF54236">
    <property type="entry name" value="Ubiquitin-like"/>
    <property type="match status" value="1"/>
</dbReference>
<keyword evidence="7" id="KW-0963">Cytoplasm</keyword>
<evidence type="ECO:0000259" key="14">
    <source>
        <dbReference type="PROSITE" id="PS50053"/>
    </source>
</evidence>
<feature type="compositionally biased region" description="Low complexity" evidence="12">
    <location>
        <begin position="389"/>
        <end position="423"/>
    </location>
</feature>
<evidence type="ECO:0000256" key="2">
    <source>
        <dbReference type="ARBA" id="ARBA00004496"/>
    </source>
</evidence>
<dbReference type="Pfam" id="PF09668">
    <property type="entry name" value="Asp_protease"/>
    <property type="match status" value="1"/>
</dbReference>
<dbReference type="InterPro" id="IPR029071">
    <property type="entry name" value="Ubiquitin-like_domsf"/>
</dbReference>
<dbReference type="Gene3D" id="3.10.20.90">
    <property type="entry name" value="Phosphatidylinositol 3-kinase Catalytic Subunit, Chain A, domain 1"/>
    <property type="match status" value="1"/>
</dbReference>
<evidence type="ECO:0000256" key="12">
    <source>
        <dbReference type="SAM" id="MobiDB-lite"/>
    </source>
</evidence>
<dbReference type="PANTHER" id="PTHR12917:SF1">
    <property type="entry name" value="AT13091P"/>
    <property type="match status" value="1"/>
</dbReference>
<dbReference type="Pfam" id="PF00240">
    <property type="entry name" value="ubiquitin"/>
    <property type="match status" value="1"/>
</dbReference>
<feature type="region of interest" description="Disordered" evidence="12">
    <location>
        <begin position="389"/>
        <end position="426"/>
    </location>
</feature>
<evidence type="ECO:0000256" key="6">
    <source>
        <dbReference type="ARBA" id="ARBA00022448"/>
    </source>
</evidence>
<comment type="similarity">
    <text evidence="3">Belongs to the DDI1 family.</text>
</comment>